<dbReference type="AlphaFoldDB" id="A0A9X9WIB4"/>
<organism evidence="1 4">
    <name type="scientific">Neoroseomonas oryzicola</name>
    <dbReference type="NCBI Taxonomy" id="535904"/>
    <lineage>
        <taxon>Bacteria</taxon>
        <taxon>Pseudomonadati</taxon>
        <taxon>Pseudomonadota</taxon>
        <taxon>Alphaproteobacteria</taxon>
        <taxon>Acetobacterales</taxon>
        <taxon>Acetobacteraceae</taxon>
        <taxon>Neoroseomonas</taxon>
    </lineage>
</organism>
<reference evidence="1" key="3">
    <citation type="journal article" date="2021" name="Syst. Appl. Microbiol.">
        <title>Roseomonas hellenica sp. nov., isolated from roots of wild-growing Alkanna tinctoria.</title>
        <authorList>
            <person name="Rat A."/>
            <person name="Naranjo H.D."/>
            <person name="Lebbe L."/>
            <person name="Cnockaert M."/>
            <person name="Krigas N."/>
            <person name="Grigoriadou K."/>
            <person name="Maloupa E."/>
            <person name="Willems A."/>
        </authorList>
    </citation>
    <scope>NUCLEOTIDE SEQUENCE</scope>
    <source>
        <strain evidence="1">LMG 31161</strain>
    </source>
</reference>
<evidence type="ECO:0000313" key="3">
    <source>
        <dbReference type="Proteomes" id="UP000746741"/>
    </source>
</evidence>
<protein>
    <submittedName>
        <fullName evidence="1">Uncharacterized protein</fullName>
    </submittedName>
</protein>
<dbReference type="EMBL" id="JAAVUP010000003">
    <property type="protein sequence ID" value="NKE18205.1"/>
    <property type="molecule type" value="Genomic_DNA"/>
</dbReference>
<proteinExistence type="predicted"/>
<evidence type="ECO:0000313" key="4">
    <source>
        <dbReference type="Proteomes" id="UP001138708"/>
    </source>
</evidence>
<gene>
    <name evidence="2" type="ORF">GWK15_14730</name>
    <name evidence="1" type="ORF">GXW75_12510</name>
</gene>
<evidence type="ECO:0000313" key="1">
    <source>
        <dbReference type="EMBL" id="MBR0660074.1"/>
    </source>
</evidence>
<name>A0A9X9WIB4_9PROT</name>
<evidence type="ECO:0000313" key="2">
    <source>
        <dbReference type="EMBL" id="NKE18205.1"/>
    </source>
</evidence>
<dbReference type="Proteomes" id="UP000746741">
    <property type="component" value="Unassembled WGS sequence"/>
</dbReference>
<keyword evidence="3" id="KW-1185">Reference proteome</keyword>
<reference evidence="2 3" key="2">
    <citation type="submission" date="2020-02" db="EMBL/GenBank/DDBJ databases">
        <authorList>
            <person name="Sun Q."/>
            <person name="Inoue M."/>
        </authorList>
    </citation>
    <scope>NUCLEOTIDE SEQUENCE [LARGE SCALE GENOMIC DNA]</scope>
    <source>
        <strain evidence="2 3">KCTC 22478</strain>
    </source>
</reference>
<reference evidence="1" key="1">
    <citation type="submission" date="2020-01" db="EMBL/GenBank/DDBJ databases">
        <authorList>
            <person name="Rat A."/>
        </authorList>
    </citation>
    <scope>NUCLEOTIDE SEQUENCE</scope>
    <source>
        <strain evidence="1">LMG 31161</strain>
    </source>
</reference>
<dbReference type="Proteomes" id="UP001138708">
    <property type="component" value="Unassembled WGS sequence"/>
</dbReference>
<comment type="caution">
    <text evidence="1">The sequence shown here is derived from an EMBL/GenBank/DDBJ whole genome shotgun (WGS) entry which is preliminary data.</text>
</comment>
<sequence>MIVTFLRILLLGGVVFGAVVAALNHLPAMLPRAPAPAVAVADAEPAVPRRSLAQVATSVETPLGDATFRAWCTWTLRQKLAGQAEWTLARTASFCLCIADRARERRVGDLPDVGRADFVAAVGMLEARLCRAG</sequence>
<dbReference type="EMBL" id="JAAEDK010000025">
    <property type="protein sequence ID" value="MBR0660074.1"/>
    <property type="molecule type" value="Genomic_DNA"/>
</dbReference>
<dbReference type="RefSeq" id="WP_168042073.1">
    <property type="nucleotide sequence ID" value="NZ_JAAEDK010000025.1"/>
</dbReference>
<accession>A0A9X9WIB4</accession>